<feature type="transmembrane region" description="Helical" evidence="1">
    <location>
        <begin position="5"/>
        <end position="26"/>
    </location>
</feature>
<accession>A0A9X2I4B6</accession>
<sequence length="129" mass="14176">MRKWLLVYGAGSLGALIAALALWLAGRYGLTDALNVRIAPALSAAWLYPRLVWGGLWGFLLLLPVFGSRWFFKAWVLGLIPALVQLFVIYPYTTGYGVAGLSLGLLTPLVIYLYYVVWAMVAAVTLRLA</sequence>
<dbReference type="Proteomes" id="UP001139319">
    <property type="component" value="Unassembled WGS sequence"/>
</dbReference>
<keyword evidence="1" id="KW-0472">Membrane</keyword>
<dbReference type="AlphaFoldDB" id="A0A9X2I4B6"/>
<evidence type="ECO:0000313" key="3">
    <source>
        <dbReference type="Proteomes" id="UP001139319"/>
    </source>
</evidence>
<evidence type="ECO:0000256" key="1">
    <source>
        <dbReference type="SAM" id="Phobius"/>
    </source>
</evidence>
<proteinExistence type="predicted"/>
<feature type="transmembrane region" description="Helical" evidence="1">
    <location>
        <begin position="46"/>
        <end position="67"/>
    </location>
</feature>
<gene>
    <name evidence="2" type="ORF">M6D89_05145</name>
</gene>
<feature type="transmembrane region" description="Helical" evidence="1">
    <location>
        <begin position="105"/>
        <end position="126"/>
    </location>
</feature>
<feature type="transmembrane region" description="Helical" evidence="1">
    <location>
        <begin position="74"/>
        <end position="93"/>
    </location>
</feature>
<keyword evidence="1" id="KW-0812">Transmembrane</keyword>
<organism evidence="2 3">
    <name type="scientific">Gilvimarinus xylanilyticus</name>
    <dbReference type="NCBI Taxonomy" id="2944139"/>
    <lineage>
        <taxon>Bacteria</taxon>
        <taxon>Pseudomonadati</taxon>
        <taxon>Pseudomonadota</taxon>
        <taxon>Gammaproteobacteria</taxon>
        <taxon>Cellvibrionales</taxon>
        <taxon>Cellvibrionaceae</taxon>
        <taxon>Gilvimarinus</taxon>
    </lineage>
</organism>
<dbReference type="RefSeq" id="WP_253966951.1">
    <property type="nucleotide sequence ID" value="NZ_JAMFTH010000001.1"/>
</dbReference>
<keyword evidence="3" id="KW-1185">Reference proteome</keyword>
<reference evidence="2" key="2">
    <citation type="submission" date="2023-01" db="EMBL/GenBank/DDBJ databases">
        <title>Gilvimarinus xylanilyticus HB14 isolated from Caulerpa lentillifera aquaculture base in Hainan, China.</title>
        <authorList>
            <person name="Zhang Y.-J."/>
        </authorList>
    </citation>
    <scope>NUCLEOTIDE SEQUENCE</scope>
    <source>
        <strain evidence="2">HB14</strain>
    </source>
</reference>
<protein>
    <submittedName>
        <fullName evidence="2">Uncharacterized protein</fullName>
    </submittedName>
</protein>
<comment type="caution">
    <text evidence="2">The sequence shown here is derived from an EMBL/GenBank/DDBJ whole genome shotgun (WGS) entry which is preliminary data.</text>
</comment>
<evidence type="ECO:0000313" key="2">
    <source>
        <dbReference type="EMBL" id="MCP8898682.1"/>
    </source>
</evidence>
<reference evidence="2" key="1">
    <citation type="submission" date="2022-05" db="EMBL/GenBank/DDBJ databases">
        <authorList>
            <person name="Sun H.-N."/>
        </authorList>
    </citation>
    <scope>NUCLEOTIDE SEQUENCE</scope>
    <source>
        <strain evidence="2">HB14</strain>
    </source>
</reference>
<dbReference type="EMBL" id="JAMFTH010000001">
    <property type="protein sequence ID" value="MCP8898682.1"/>
    <property type="molecule type" value="Genomic_DNA"/>
</dbReference>
<keyword evidence="1" id="KW-1133">Transmembrane helix</keyword>
<name>A0A9X2I4B6_9GAMM</name>